<dbReference type="Gene3D" id="3.40.50.2000">
    <property type="entry name" value="Glycogen Phosphorylase B"/>
    <property type="match status" value="2"/>
</dbReference>
<dbReference type="InterPro" id="IPR050194">
    <property type="entry name" value="Glycosyltransferase_grp1"/>
</dbReference>
<proteinExistence type="predicted"/>
<reference evidence="4" key="1">
    <citation type="submission" date="2017-09" db="EMBL/GenBank/DDBJ databases">
        <title>Depth-based differentiation of microbial function through sediment-hosted aquifers and enrichment of novel symbionts in the deep terrestrial subsurface.</title>
        <authorList>
            <person name="Probst A.J."/>
            <person name="Ladd B."/>
            <person name="Jarett J.K."/>
            <person name="Geller-Mcgrath D.E."/>
            <person name="Sieber C.M.K."/>
            <person name="Emerson J.B."/>
            <person name="Anantharaman K."/>
            <person name="Thomas B.C."/>
            <person name="Malmstrom R."/>
            <person name="Stieglmeier M."/>
            <person name="Klingl A."/>
            <person name="Woyke T."/>
            <person name="Ryan C.M."/>
            <person name="Banfield J.F."/>
        </authorList>
    </citation>
    <scope>NUCLEOTIDE SEQUENCE [LARGE SCALE GENOMIC DNA]</scope>
</reference>
<dbReference type="InterPro" id="IPR001296">
    <property type="entry name" value="Glyco_trans_1"/>
</dbReference>
<feature type="domain" description="Glycosyltransferase subfamily 4-like N-terminal" evidence="2">
    <location>
        <begin position="21"/>
        <end position="195"/>
    </location>
</feature>
<dbReference type="AlphaFoldDB" id="A0A2H0W2S1"/>
<sequence length="384" mass="43437">MGRRDGGMKIVIAAEIYPPDIGGPATYSQNLAGELVSRGHYVSLICYGEAASEDKVSKFSITRITRELPRRKRYSEYRKQLSSLAKNCDMIYAMGPVSSGWNVYKVAKKLHKPFVVKVVGNYAWEQAANMGVTKTLPDTFDDEWRLPFRIWFLKYIQAIVCQKANKIITPSEYLKGLVKNWGVGDDTIEVIYNAVPAMAHTERIPRHPIILAVGRLVTWKGFETLIEVMPEIIETEPQMKLVIVGAGPLERVLEEKIKDMHLEKCVRLTGKLEKNHVATHYQHAMLFVLNSGYEGLPHTVLEAMSFGTPVIVSNIGGNPEVIENEKNGLLFEYNNKAQLREAILKLIRSPKLSRRLAANAHETLQRFKPEIMYDKTIKVLESVV</sequence>
<evidence type="ECO:0000259" key="1">
    <source>
        <dbReference type="Pfam" id="PF00534"/>
    </source>
</evidence>
<evidence type="ECO:0008006" key="5">
    <source>
        <dbReference type="Google" id="ProtNLM"/>
    </source>
</evidence>
<dbReference type="EMBL" id="PEZZ01000035">
    <property type="protein sequence ID" value="PIS04801.1"/>
    <property type="molecule type" value="Genomic_DNA"/>
</dbReference>
<evidence type="ECO:0000313" key="4">
    <source>
        <dbReference type="Proteomes" id="UP000230935"/>
    </source>
</evidence>
<name>A0A2H0W2S1_9BACT</name>
<feature type="domain" description="Glycosyl transferase family 1" evidence="1">
    <location>
        <begin position="206"/>
        <end position="362"/>
    </location>
</feature>
<protein>
    <recommendedName>
        <fullName evidence="5">Glycosyltransferase family 1 protein</fullName>
    </recommendedName>
</protein>
<dbReference type="CDD" id="cd03801">
    <property type="entry name" value="GT4_PimA-like"/>
    <property type="match status" value="1"/>
</dbReference>
<dbReference type="SUPFAM" id="SSF53756">
    <property type="entry name" value="UDP-Glycosyltransferase/glycogen phosphorylase"/>
    <property type="match status" value="1"/>
</dbReference>
<dbReference type="Proteomes" id="UP000230935">
    <property type="component" value="Unassembled WGS sequence"/>
</dbReference>
<evidence type="ECO:0000313" key="3">
    <source>
        <dbReference type="EMBL" id="PIS04801.1"/>
    </source>
</evidence>
<gene>
    <name evidence="3" type="ORF">COT81_04610</name>
</gene>
<dbReference type="PANTHER" id="PTHR45947:SF3">
    <property type="entry name" value="SULFOQUINOVOSYL TRANSFERASE SQD2"/>
    <property type="match status" value="1"/>
</dbReference>
<dbReference type="Pfam" id="PF00534">
    <property type="entry name" value="Glycos_transf_1"/>
    <property type="match status" value="1"/>
</dbReference>
<comment type="caution">
    <text evidence="3">The sequence shown here is derived from an EMBL/GenBank/DDBJ whole genome shotgun (WGS) entry which is preliminary data.</text>
</comment>
<dbReference type="InterPro" id="IPR028098">
    <property type="entry name" value="Glyco_trans_4-like_N"/>
</dbReference>
<organism evidence="3 4">
    <name type="scientific">Candidatus Buchananbacteria bacterium CG10_big_fil_rev_8_21_14_0_10_42_9</name>
    <dbReference type="NCBI Taxonomy" id="1974526"/>
    <lineage>
        <taxon>Bacteria</taxon>
        <taxon>Candidatus Buchananiibacteriota</taxon>
    </lineage>
</organism>
<accession>A0A2H0W2S1</accession>
<evidence type="ECO:0000259" key="2">
    <source>
        <dbReference type="Pfam" id="PF13439"/>
    </source>
</evidence>
<dbReference type="GO" id="GO:0016757">
    <property type="term" value="F:glycosyltransferase activity"/>
    <property type="evidence" value="ECO:0007669"/>
    <property type="project" value="InterPro"/>
</dbReference>
<dbReference type="PANTHER" id="PTHR45947">
    <property type="entry name" value="SULFOQUINOVOSYL TRANSFERASE SQD2"/>
    <property type="match status" value="1"/>
</dbReference>
<dbReference type="Pfam" id="PF13439">
    <property type="entry name" value="Glyco_transf_4"/>
    <property type="match status" value="1"/>
</dbReference>